<dbReference type="AlphaFoldDB" id="N1UIW3"/>
<evidence type="ECO:0000313" key="1">
    <source>
        <dbReference type="EMBL" id="EMY15945.1"/>
    </source>
</evidence>
<accession>N1UIW3</accession>
<reference evidence="1 2" key="1">
    <citation type="submission" date="2013-02" db="EMBL/GenBank/DDBJ databases">
        <authorList>
            <person name="Harkins D.M."/>
            <person name="Durkin A.S."/>
            <person name="Brinkac L.M."/>
            <person name="Haft D.H."/>
            <person name="Selengut J.D."/>
            <person name="Sanka R."/>
            <person name="DePew J."/>
            <person name="Purushe J."/>
            <person name="Haake D.A."/>
            <person name="Matsunaga J."/>
            <person name="Vinetz J.M."/>
            <person name="Sutton G.G."/>
            <person name="Nierman W.C."/>
            <person name="Fouts D.E."/>
        </authorList>
    </citation>
    <scope>NUCLEOTIDE SEQUENCE [LARGE SCALE GENOMIC DNA]</scope>
    <source>
        <strain evidence="1 2">Ecochallenge</strain>
    </source>
</reference>
<sequence length="37" mass="4591">MNLKIYRIQSYKKGIFYIRKNTILFIGLRSWHFKSIL</sequence>
<gene>
    <name evidence="1" type="ORF">LEP1GSC043_3084</name>
</gene>
<evidence type="ECO:0000313" key="2">
    <source>
        <dbReference type="Proteomes" id="UP000012249"/>
    </source>
</evidence>
<dbReference type="Proteomes" id="UP000012249">
    <property type="component" value="Unassembled WGS sequence"/>
</dbReference>
<proteinExistence type="predicted"/>
<protein>
    <submittedName>
        <fullName evidence="1">Uncharacterized protein</fullName>
    </submittedName>
</protein>
<name>N1UIW3_9LEPT</name>
<organism evidence="1 2">
    <name type="scientific">Leptospira weilii str. Ecochallenge</name>
    <dbReference type="NCBI Taxonomy" id="1049986"/>
    <lineage>
        <taxon>Bacteria</taxon>
        <taxon>Pseudomonadati</taxon>
        <taxon>Spirochaetota</taxon>
        <taxon>Spirochaetia</taxon>
        <taxon>Leptospirales</taxon>
        <taxon>Leptospiraceae</taxon>
        <taxon>Leptospira</taxon>
    </lineage>
</organism>
<comment type="caution">
    <text evidence="1">The sequence shown here is derived from an EMBL/GenBank/DDBJ whole genome shotgun (WGS) entry which is preliminary data.</text>
</comment>
<dbReference type="EMBL" id="AHMI02000055">
    <property type="protein sequence ID" value="EMY15945.1"/>
    <property type="molecule type" value="Genomic_DNA"/>
</dbReference>